<reference evidence="3 4" key="1">
    <citation type="journal article" date="2024" name="Science">
        <title>Giant polyketide synthase enzymes in the biosynthesis of giant marine polyether toxins.</title>
        <authorList>
            <person name="Fallon T.R."/>
            <person name="Shende V.V."/>
            <person name="Wierzbicki I.H."/>
            <person name="Pendleton A.L."/>
            <person name="Watervoot N.F."/>
            <person name="Auber R.P."/>
            <person name="Gonzalez D.J."/>
            <person name="Wisecaver J.H."/>
            <person name="Moore B.S."/>
        </authorList>
    </citation>
    <scope>NUCLEOTIDE SEQUENCE [LARGE SCALE GENOMIC DNA]</scope>
    <source>
        <strain evidence="3 4">12B1</strain>
    </source>
</reference>
<proteinExistence type="predicted"/>
<evidence type="ECO:0000256" key="1">
    <source>
        <dbReference type="SAM" id="MobiDB-lite"/>
    </source>
</evidence>
<dbReference type="AlphaFoldDB" id="A0AB34J0U3"/>
<dbReference type="EMBL" id="JBGBPQ010000015">
    <property type="protein sequence ID" value="KAL1510170.1"/>
    <property type="molecule type" value="Genomic_DNA"/>
</dbReference>
<keyword evidence="2" id="KW-0732">Signal</keyword>
<evidence type="ECO:0000313" key="3">
    <source>
        <dbReference type="EMBL" id="KAL1510170.1"/>
    </source>
</evidence>
<dbReference type="Proteomes" id="UP001515480">
    <property type="component" value="Unassembled WGS sequence"/>
</dbReference>
<comment type="caution">
    <text evidence="3">The sequence shown here is derived from an EMBL/GenBank/DDBJ whole genome shotgun (WGS) entry which is preliminary data.</text>
</comment>
<evidence type="ECO:0000256" key="2">
    <source>
        <dbReference type="SAM" id="SignalP"/>
    </source>
</evidence>
<keyword evidence="4" id="KW-1185">Reference proteome</keyword>
<organism evidence="3 4">
    <name type="scientific">Prymnesium parvum</name>
    <name type="common">Toxic golden alga</name>
    <dbReference type="NCBI Taxonomy" id="97485"/>
    <lineage>
        <taxon>Eukaryota</taxon>
        <taxon>Haptista</taxon>
        <taxon>Haptophyta</taxon>
        <taxon>Prymnesiophyceae</taxon>
        <taxon>Prymnesiales</taxon>
        <taxon>Prymnesiaceae</taxon>
        <taxon>Prymnesium</taxon>
    </lineage>
</organism>
<protein>
    <submittedName>
        <fullName evidence="3">Uncharacterized protein</fullName>
    </submittedName>
</protein>
<accession>A0AB34J0U3</accession>
<feature type="compositionally biased region" description="Pro residues" evidence="1">
    <location>
        <begin position="327"/>
        <end position="338"/>
    </location>
</feature>
<name>A0AB34J0U3_PRYPA</name>
<feature type="region of interest" description="Disordered" evidence="1">
    <location>
        <begin position="318"/>
        <end position="338"/>
    </location>
</feature>
<feature type="signal peptide" evidence="2">
    <location>
        <begin position="1"/>
        <end position="23"/>
    </location>
</feature>
<sequence>MCGFSPSIVLAALCSLLLGLALSTPFPPLTLALSFLCTLSSLQLLLDAAIKARPFTSARLAARDERKDWRTRALLLAKLLQGFHPSRPFEFKQIGSHPAASLLPFAAWLAALATHTPLPLPRALALAAALAALSFALPFHPCAFAYTGRGRVHGFGLNLYATGTFASRRFDGERLLALDWHEEKLHARDGAGRWVPRGGMRTVRWPHLHLCALRLEFWPWVTTPTDEGARAMAAAADARRARLEARRDGEVEEAVRIAAEAAVAEGWGGGAAALARRVSEAVLEEWGVGVEGEGEGEGEEGAKLRQRVQRAAGRAAGHYLRMSQRRAPPPAVPPLSTC</sequence>
<feature type="chain" id="PRO_5044209725" evidence="2">
    <location>
        <begin position="24"/>
        <end position="338"/>
    </location>
</feature>
<evidence type="ECO:0000313" key="4">
    <source>
        <dbReference type="Proteomes" id="UP001515480"/>
    </source>
</evidence>
<gene>
    <name evidence="3" type="ORF">AB1Y20_006501</name>
</gene>